<protein>
    <submittedName>
        <fullName evidence="1">Uncharacterized protein</fullName>
    </submittedName>
</protein>
<comment type="caution">
    <text evidence="1">The sequence shown here is derived from an EMBL/GenBank/DDBJ whole genome shotgun (WGS) entry which is preliminary data.</text>
</comment>
<dbReference type="Proteomes" id="UP001203338">
    <property type="component" value="Unassembled WGS sequence"/>
</dbReference>
<accession>A0ABT0PFD9</accession>
<proteinExistence type="predicted"/>
<evidence type="ECO:0000313" key="1">
    <source>
        <dbReference type="EMBL" id="MCL6270094.1"/>
    </source>
</evidence>
<keyword evidence="2" id="KW-1185">Reference proteome</keyword>
<organism evidence="1 2">
    <name type="scientific">Parendozoicomonas callyspongiae</name>
    <dbReference type="NCBI Taxonomy" id="2942213"/>
    <lineage>
        <taxon>Bacteria</taxon>
        <taxon>Pseudomonadati</taxon>
        <taxon>Pseudomonadota</taxon>
        <taxon>Gammaproteobacteria</taxon>
        <taxon>Oceanospirillales</taxon>
        <taxon>Endozoicomonadaceae</taxon>
        <taxon>Parendozoicomonas</taxon>
    </lineage>
</organism>
<dbReference type="RefSeq" id="WP_249699245.1">
    <property type="nucleotide sequence ID" value="NZ_JAMFLX010000010.1"/>
</dbReference>
<gene>
    <name evidence="1" type="ORF">M3P05_09130</name>
</gene>
<evidence type="ECO:0000313" key="2">
    <source>
        <dbReference type="Proteomes" id="UP001203338"/>
    </source>
</evidence>
<reference evidence="1 2" key="1">
    <citation type="submission" date="2022-05" db="EMBL/GenBank/DDBJ databases">
        <authorList>
            <person name="Park J.-S."/>
        </authorList>
    </citation>
    <scope>NUCLEOTIDE SEQUENCE [LARGE SCALE GENOMIC DNA]</scope>
    <source>
        <strain evidence="1 2">2012CJ34-2</strain>
    </source>
</reference>
<sequence length="85" mass="10475">MDFKKLADFYARHQEEYDRLLHGVEDVISLILKEQREYQGRTEYRLEKLEQGQQELRVHIDQRFSQLEGRFDQLEFLMRQHFTNG</sequence>
<dbReference type="EMBL" id="JAMFLX010000010">
    <property type="protein sequence ID" value="MCL6270094.1"/>
    <property type="molecule type" value="Genomic_DNA"/>
</dbReference>
<name>A0ABT0PFD9_9GAMM</name>